<reference evidence="3 4" key="1">
    <citation type="submission" date="2019-05" db="EMBL/GenBank/DDBJ databases">
        <title>Verrucobacter flavum gen. nov., sp. nov. a new member of the family Verrucomicrobiaceae.</title>
        <authorList>
            <person name="Szuroczki S."/>
            <person name="Abbaszade G."/>
            <person name="Szabo A."/>
            <person name="Felfoldi T."/>
            <person name="Schumann P."/>
            <person name="Boka K."/>
            <person name="Keki Z."/>
            <person name="Toumi M."/>
            <person name="Toth E."/>
        </authorList>
    </citation>
    <scope>NUCLEOTIDE SEQUENCE [LARGE SCALE GENOMIC DNA]</scope>
    <source>
        <strain evidence="3 4">MG-N-17</strain>
    </source>
</reference>
<dbReference type="Proteomes" id="UP000306196">
    <property type="component" value="Unassembled WGS sequence"/>
</dbReference>
<keyword evidence="2" id="KW-1133">Transmembrane helix</keyword>
<feature type="transmembrane region" description="Helical" evidence="2">
    <location>
        <begin position="20"/>
        <end position="42"/>
    </location>
</feature>
<feature type="region of interest" description="Disordered" evidence="1">
    <location>
        <begin position="525"/>
        <end position="544"/>
    </location>
</feature>
<comment type="caution">
    <text evidence="3">The sequence shown here is derived from an EMBL/GenBank/DDBJ whole genome shotgun (WGS) entry which is preliminary data.</text>
</comment>
<dbReference type="RefSeq" id="WP_138086510.1">
    <property type="nucleotide sequence ID" value="NZ_VAUV01000008.1"/>
</dbReference>
<evidence type="ECO:0000256" key="1">
    <source>
        <dbReference type="SAM" id="MobiDB-lite"/>
    </source>
</evidence>
<dbReference type="AlphaFoldDB" id="A0A5R8KDS6"/>
<sequence>MPGEPAKPKRRSRWRRLFRWAAWTSVLAILLLMGSAWMAYVYRVSLTNRALTYLEPYEITVGTVDLSGEGRVNGTDLVVKDRLTGGELLRLPLFTVHPGWRELLEGKIGELVLDHPQVDIGEAQLRRWLQASPDDVPNQAPPAPFYVGGITIKDALIKLRMNDDTAVELKLNYEGEQLVRDAAGMVNSGLQRLVIEDGRVNAGNGEPPFSVQHLELKGQVQDGVLKLANVEIRESTLHLTPTLMSLFASRESATLPPVVDVAADPAPPMIRGIEVNEIRVEGLAFKADGFDAENKSGVFLPDIRGTMNGETSALRWELGGQLQTGPQQWHLERLAIETPENAGHVRIPQIEWEIETLQDLKRWQFKKLLFKQPEIAWTKTLRESFLAKSDEVPPIVADPVAAAPWEIEVADGGIEKAEVRLEDEALMSFHLNADASLEVKALRINQEGWQSASPQVLTVINGLLQFPEKDGEPGVKPKPFFELPFGELAMIPDRWNKDFHVQKLVLRKPSLLMRDGNTPWLAASKTTAPAAPADQDQEEPKTESPWWQKLNFDELTLAEGVSDLLVLAPEPVEARGNINITTLDLSHGKVQKIRLDDVEARLPTLSRLPFPVANFSSFEGTVKLSEMWTKRRIESMRLEGASLEAGDALMGLIDSNEKAAAAAPVLDEPARTAPAAPKAESGRPWHVGQLDITQSSITIANLVPGLPAVKFNLEFHATNSPLLAEDLTRNLASQRIELANLTIPSPYEPLRAVAELDSIFVHFTLQGLMNKQIDKIEVVSPTLYVGEDLFWYVDYYRKYVSKGAESPPGGAQMVTDDEAFALKAASALIDAEPTPAEAAWSIRQLQIHSGKLILAPKGKPLKGFGKPLPFDINTEVVRGTLEAELQIPADVYTLDEYKLQLEGMHGSVRFNLPLKDKDNNLVETFEVDRIRWKELQTGKAYLTITYDAAGIYAKFGAEAYEGYVNGEVNVYNDDTYSWDGWIGGKKVQTNELTQKLFPTYFFMQGNVDATLVAQGNMHELFQADGNFKNDSPGKFSITALNDAVKSLPGDWTQLEKQMTQIGLETLRDFEYDQAAAEFRLYGREGKGEVRFTGPHGSRNFDINVYDHRWTADDKPLTTTE</sequence>
<protein>
    <submittedName>
        <fullName evidence="3">Uncharacterized protein</fullName>
    </submittedName>
</protein>
<dbReference type="EMBL" id="VAUV01000008">
    <property type="protein sequence ID" value="TLD70454.1"/>
    <property type="molecule type" value="Genomic_DNA"/>
</dbReference>
<evidence type="ECO:0000313" key="4">
    <source>
        <dbReference type="Proteomes" id="UP000306196"/>
    </source>
</evidence>
<dbReference type="OrthoDB" id="177989at2"/>
<name>A0A5R8KDS6_9BACT</name>
<keyword evidence="2" id="KW-0812">Transmembrane</keyword>
<gene>
    <name evidence="3" type="ORF">FEM03_12050</name>
</gene>
<evidence type="ECO:0000256" key="2">
    <source>
        <dbReference type="SAM" id="Phobius"/>
    </source>
</evidence>
<keyword evidence="2" id="KW-0472">Membrane</keyword>
<evidence type="ECO:0000313" key="3">
    <source>
        <dbReference type="EMBL" id="TLD70454.1"/>
    </source>
</evidence>
<organism evidence="3 4">
    <name type="scientific">Phragmitibacter flavus</name>
    <dbReference type="NCBI Taxonomy" id="2576071"/>
    <lineage>
        <taxon>Bacteria</taxon>
        <taxon>Pseudomonadati</taxon>
        <taxon>Verrucomicrobiota</taxon>
        <taxon>Verrucomicrobiia</taxon>
        <taxon>Verrucomicrobiales</taxon>
        <taxon>Verrucomicrobiaceae</taxon>
        <taxon>Phragmitibacter</taxon>
    </lineage>
</organism>
<accession>A0A5R8KDS6</accession>
<proteinExistence type="predicted"/>
<keyword evidence="4" id="KW-1185">Reference proteome</keyword>